<comment type="caution">
    <text evidence="1">The sequence shown here is derived from an EMBL/GenBank/DDBJ whole genome shotgun (WGS) entry which is preliminary data.</text>
</comment>
<organism evidence="1 2">
    <name type="scientific">Devosia insulae DS-56</name>
    <dbReference type="NCBI Taxonomy" id="1116389"/>
    <lineage>
        <taxon>Bacteria</taxon>
        <taxon>Pseudomonadati</taxon>
        <taxon>Pseudomonadota</taxon>
        <taxon>Alphaproteobacteria</taxon>
        <taxon>Hyphomicrobiales</taxon>
        <taxon>Devosiaceae</taxon>
        <taxon>Devosia</taxon>
    </lineage>
</organism>
<name>A0A1E5XW81_9HYPH</name>
<sequence>MVLQVRSADGGLVAERDTTNMVLRGGARLIANLFAGIGGAGRIDSIGIGFAGEPGNSELLALTPPDAALAIPDAALSTALPPESFEIKDDLAGFVRVNVSARFSPSREIAGVSEAGLLAGDTLYNQVIFEPVTLRNGQDVTFFWQIDFPFG</sequence>
<proteinExistence type="predicted"/>
<dbReference type="AlphaFoldDB" id="A0A1E5XW81"/>
<reference evidence="1 2" key="1">
    <citation type="journal article" date="2015" name="Genome Announc.">
        <title>Genome Assemblies of Three Soil-Associated Devosia species: D. insulae, D. limi, and D. soli.</title>
        <authorList>
            <person name="Hassan Y.I."/>
            <person name="Lepp D."/>
            <person name="Zhou T."/>
        </authorList>
    </citation>
    <scope>NUCLEOTIDE SEQUENCE [LARGE SCALE GENOMIC DNA]</scope>
    <source>
        <strain evidence="1 2">DS-56</strain>
    </source>
</reference>
<evidence type="ECO:0000313" key="1">
    <source>
        <dbReference type="EMBL" id="OEO32847.1"/>
    </source>
</evidence>
<protein>
    <submittedName>
        <fullName evidence="1">Uncharacterized protein</fullName>
    </submittedName>
</protein>
<dbReference type="Proteomes" id="UP000095463">
    <property type="component" value="Unassembled WGS sequence"/>
</dbReference>
<dbReference type="EMBL" id="LAJE02000051">
    <property type="protein sequence ID" value="OEO32847.1"/>
    <property type="molecule type" value="Genomic_DNA"/>
</dbReference>
<keyword evidence="2" id="KW-1185">Reference proteome</keyword>
<accession>A0A1E5XW81</accession>
<evidence type="ECO:0000313" key="2">
    <source>
        <dbReference type="Proteomes" id="UP000095463"/>
    </source>
</evidence>
<gene>
    <name evidence="1" type="ORF">VW23_009465</name>
</gene>